<dbReference type="EMBL" id="LGFT01000001">
    <property type="protein sequence ID" value="KUK45587.1"/>
    <property type="molecule type" value="Genomic_DNA"/>
</dbReference>
<dbReference type="Proteomes" id="UP000057043">
    <property type="component" value="Unassembled WGS sequence"/>
</dbReference>
<name>A0A101FWI4_9EURY</name>
<evidence type="ECO:0000313" key="4">
    <source>
        <dbReference type="Proteomes" id="UP000053961"/>
    </source>
</evidence>
<reference evidence="4 5" key="2">
    <citation type="journal article" date="2015" name="MBio">
        <title>Genome-Resolved Metagenomic Analysis Reveals Roles for Candidate Phyla and Other Microbial Community Members in Biogeochemical Transformations in Oil Reservoirs.</title>
        <authorList>
            <person name="Hu P."/>
            <person name="Tom L."/>
            <person name="Singh A."/>
            <person name="Thomas B.C."/>
            <person name="Baker B.J."/>
            <person name="Piceno Y.M."/>
            <person name="Andersen G.L."/>
            <person name="Banfield J.F."/>
        </authorList>
    </citation>
    <scope>NUCLEOTIDE SEQUENCE [LARGE SCALE GENOMIC DNA]</scope>
    <source>
        <strain evidence="2">57_489</strain>
    </source>
</reference>
<evidence type="ECO:0000259" key="1">
    <source>
        <dbReference type="Pfam" id="PF24346"/>
    </source>
</evidence>
<dbReference type="AlphaFoldDB" id="A0A101FWI4"/>
<organism evidence="2 5">
    <name type="scientific">Methanothrix harundinacea</name>
    <dbReference type="NCBI Taxonomy" id="301375"/>
    <lineage>
        <taxon>Archaea</taxon>
        <taxon>Methanobacteriati</taxon>
        <taxon>Methanobacteriota</taxon>
        <taxon>Stenosarchaea group</taxon>
        <taxon>Methanomicrobia</taxon>
        <taxon>Methanotrichales</taxon>
        <taxon>Methanotrichaceae</taxon>
        <taxon>Methanothrix</taxon>
    </lineage>
</organism>
<sequence>MKGRGLIFLFLGALLFASIPAAGWVSGTGVVDISRSVVNRMEGFEYYNAMAGDGSLDMGLGAKDVSKPGNELGTRAIKLSYSGDVPLVGQKRVESGSLFSGTKTSIEEAFSATEIEKEQTTSIGSGDSQVVGTNTKLSFNGTYMTSSNMHKLFSTDISSYQRYTGNFEIDKEISFGGLADRRPEIALIVSPEASFAEVGASVTRNYEVANSGRVPVQGLTLIDSRVGLVSLSKTTLNPGEVASAVASFPVLYEDLPGPLNDSIRVHGVDFQSNPAVASAFATMNLIRPWGLNLTVTATSPCAQAGDVVTYIYTIDNIGDLAISELNLTDSIGSGIIPINITLSPKESIVLTANRTFTETDLPGPLTNSVAVLGFNSMGEMVGSSTELVLPTC</sequence>
<dbReference type="Proteomes" id="UP000053961">
    <property type="component" value="Unassembled WGS sequence"/>
</dbReference>
<comment type="caution">
    <text evidence="2">The sequence shown here is derived from an EMBL/GenBank/DDBJ whole genome shotgun (WGS) entry which is preliminary data.</text>
</comment>
<feature type="domain" description="DUF7507" evidence="1">
    <location>
        <begin position="295"/>
        <end position="381"/>
    </location>
</feature>
<accession>A0A101FWI4</accession>
<evidence type="ECO:0000313" key="3">
    <source>
        <dbReference type="EMBL" id="KUK96509.1"/>
    </source>
</evidence>
<dbReference type="PATRIC" id="fig|301375.6.peg.2483"/>
<evidence type="ECO:0000313" key="2">
    <source>
        <dbReference type="EMBL" id="KUK45587.1"/>
    </source>
</evidence>
<proteinExistence type="predicted"/>
<gene>
    <name evidence="2" type="ORF">XD72_0061</name>
    <name evidence="3" type="ORF">XE07_1076</name>
</gene>
<reference evidence="3" key="1">
    <citation type="journal article" date="2015" name="MBio">
        <title>Genome-resolved metagenomic analysis reveals roles for candidate phyla and other microbial community members in biogeochemical transformations in oil reservoirs.</title>
        <authorList>
            <person name="Hu P."/>
            <person name="Tom L."/>
            <person name="Singh A."/>
            <person name="Thomas B.C."/>
            <person name="Baker B.J."/>
            <person name="Piceno Y.M."/>
            <person name="Andersen G.L."/>
            <person name="Banfield J.F."/>
        </authorList>
    </citation>
    <scope>NUCLEOTIDE SEQUENCE [LARGE SCALE GENOMIC DNA]</scope>
    <source>
        <strain evidence="3">56_747</strain>
    </source>
</reference>
<dbReference type="Pfam" id="PF24346">
    <property type="entry name" value="DUF7507"/>
    <property type="match status" value="1"/>
</dbReference>
<evidence type="ECO:0000313" key="5">
    <source>
        <dbReference type="Proteomes" id="UP000057043"/>
    </source>
</evidence>
<protein>
    <recommendedName>
        <fullName evidence="1">DUF7507 domain-containing protein</fullName>
    </recommendedName>
</protein>
<dbReference type="InterPro" id="IPR055354">
    <property type="entry name" value="DUF7507"/>
</dbReference>
<dbReference type="EMBL" id="LGHB01000012">
    <property type="protein sequence ID" value="KUK96509.1"/>
    <property type="molecule type" value="Genomic_DNA"/>
</dbReference>